<evidence type="ECO:0000313" key="2">
    <source>
        <dbReference type="Proteomes" id="UP001148299"/>
    </source>
</evidence>
<dbReference type="EMBL" id="JAPZBR010000008">
    <property type="protein sequence ID" value="KAJ5340360.1"/>
    <property type="molecule type" value="Genomic_DNA"/>
</dbReference>
<comment type="caution">
    <text evidence="1">The sequence shown here is derived from an EMBL/GenBank/DDBJ whole genome shotgun (WGS) entry which is preliminary data.</text>
</comment>
<reference evidence="1" key="2">
    <citation type="journal article" date="2023" name="IMA Fungus">
        <title>Comparative genomic study of the Penicillium genus elucidates a diverse pangenome and 15 lateral gene transfer events.</title>
        <authorList>
            <person name="Petersen C."/>
            <person name="Sorensen T."/>
            <person name="Nielsen M.R."/>
            <person name="Sondergaard T.E."/>
            <person name="Sorensen J.L."/>
            <person name="Fitzpatrick D.A."/>
            <person name="Frisvad J.C."/>
            <person name="Nielsen K.L."/>
        </authorList>
    </citation>
    <scope>NUCLEOTIDE SEQUENCE</scope>
    <source>
        <strain evidence="1">IBT 35675</strain>
    </source>
</reference>
<dbReference type="Proteomes" id="UP001148299">
    <property type="component" value="Unassembled WGS sequence"/>
</dbReference>
<organism evidence="1 2">
    <name type="scientific">Penicillium brevicompactum</name>
    <dbReference type="NCBI Taxonomy" id="5074"/>
    <lineage>
        <taxon>Eukaryota</taxon>
        <taxon>Fungi</taxon>
        <taxon>Dikarya</taxon>
        <taxon>Ascomycota</taxon>
        <taxon>Pezizomycotina</taxon>
        <taxon>Eurotiomycetes</taxon>
        <taxon>Eurotiomycetidae</taxon>
        <taxon>Eurotiales</taxon>
        <taxon>Aspergillaceae</taxon>
        <taxon>Penicillium</taxon>
    </lineage>
</organism>
<keyword evidence="2" id="KW-1185">Reference proteome</keyword>
<proteinExistence type="predicted"/>
<name>A0A9W9QN27_PENBR</name>
<dbReference type="AlphaFoldDB" id="A0A9W9QN27"/>
<sequence length="122" mass="13726">MIPSAFLHFWLGQPQEDLTSRSGADHVEEREAFISGRESFDQEPLTTWIIRKLLQAWRDMRQFVGSEEGVGIFKCCLAYLVASLAVFTPIGKILGRFGEDLQKRSLLTSKPLSLSMYVTGDG</sequence>
<protein>
    <submittedName>
        <fullName evidence="1">Uncharacterized protein</fullName>
    </submittedName>
</protein>
<gene>
    <name evidence="1" type="ORF">N7541_009484</name>
</gene>
<reference evidence="1" key="1">
    <citation type="submission" date="2022-12" db="EMBL/GenBank/DDBJ databases">
        <authorList>
            <person name="Petersen C."/>
        </authorList>
    </citation>
    <scope>NUCLEOTIDE SEQUENCE</scope>
    <source>
        <strain evidence="1">IBT 35675</strain>
    </source>
</reference>
<evidence type="ECO:0000313" key="1">
    <source>
        <dbReference type="EMBL" id="KAJ5340360.1"/>
    </source>
</evidence>
<accession>A0A9W9QN27</accession>